<dbReference type="Pfam" id="PF01638">
    <property type="entry name" value="HxlR"/>
    <property type="match status" value="1"/>
</dbReference>
<feature type="domain" description="HTH hxlR-type" evidence="4">
    <location>
        <begin position="10"/>
        <end position="109"/>
    </location>
</feature>
<sequence>MKNFHHTGVCPVRDFLGRLGNKWSLLVLIALKANGTLRFGEIHRCLGDVSQRMLAVTLRDLEADGLLHREVFPQVPPRVEYRLSPRGENLMPHLEALVDWTLQNLPDILQDRRRYAEKTRE</sequence>
<evidence type="ECO:0000256" key="3">
    <source>
        <dbReference type="ARBA" id="ARBA00023163"/>
    </source>
</evidence>
<reference evidence="5" key="2">
    <citation type="journal article" date="2021" name="PeerJ">
        <title>Extensive microbial diversity within the chicken gut microbiome revealed by metagenomics and culture.</title>
        <authorList>
            <person name="Gilroy R."/>
            <person name="Ravi A."/>
            <person name="Getino M."/>
            <person name="Pursley I."/>
            <person name="Horton D.L."/>
            <person name="Alikhan N.F."/>
            <person name="Baker D."/>
            <person name="Gharbi K."/>
            <person name="Hall N."/>
            <person name="Watson M."/>
            <person name="Adriaenssens E.M."/>
            <person name="Foster-Nyarko E."/>
            <person name="Jarju S."/>
            <person name="Secka A."/>
            <person name="Antonio M."/>
            <person name="Oren A."/>
            <person name="Chaudhuri R.R."/>
            <person name="La Ragione R."/>
            <person name="Hildebrand F."/>
            <person name="Pallen M.J."/>
        </authorList>
    </citation>
    <scope>NUCLEOTIDE SEQUENCE</scope>
    <source>
        <strain evidence="5">1383</strain>
    </source>
</reference>
<evidence type="ECO:0000256" key="2">
    <source>
        <dbReference type="ARBA" id="ARBA00023125"/>
    </source>
</evidence>
<dbReference type="PANTHER" id="PTHR33204:SF39">
    <property type="entry name" value="TRANSCRIPTIONAL REGULATORY PROTEIN"/>
    <property type="match status" value="1"/>
</dbReference>
<accession>A0A9D1H9X0</accession>
<evidence type="ECO:0000313" key="6">
    <source>
        <dbReference type="Proteomes" id="UP000824161"/>
    </source>
</evidence>
<dbReference type="Proteomes" id="UP000824161">
    <property type="component" value="Unassembled WGS sequence"/>
</dbReference>
<dbReference type="PROSITE" id="PS51118">
    <property type="entry name" value="HTH_HXLR"/>
    <property type="match status" value="1"/>
</dbReference>
<dbReference type="GO" id="GO:0003677">
    <property type="term" value="F:DNA binding"/>
    <property type="evidence" value="ECO:0007669"/>
    <property type="project" value="UniProtKB-KW"/>
</dbReference>
<comment type="caution">
    <text evidence="5">The sequence shown here is derived from an EMBL/GenBank/DDBJ whole genome shotgun (WGS) entry which is preliminary data.</text>
</comment>
<dbReference type="InterPro" id="IPR002577">
    <property type="entry name" value="HTH_HxlR"/>
</dbReference>
<evidence type="ECO:0000313" key="5">
    <source>
        <dbReference type="EMBL" id="HIT98338.1"/>
    </source>
</evidence>
<proteinExistence type="predicted"/>
<dbReference type="Gene3D" id="1.10.10.10">
    <property type="entry name" value="Winged helix-like DNA-binding domain superfamily/Winged helix DNA-binding domain"/>
    <property type="match status" value="1"/>
</dbReference>
<name>A0A9D1H9X0_9FLAO</name>
<keyword evidence="2" id="KW-0238">DNA-binding</keyword>
<evidence type="ECO:0000259" key="4">
    <source>
        <dbReference type="PROSITE" id="PS51118"/>
    </source>
</evidence>
<dbReference type="EMBL" id="DVLY01000145">
    <property type="protein sequence ID" value="HIT98338.1"/>
    <property type="molecule type" value="Genomic_DNA"/>
</dbReference>
<keyword evidence="3" id="KW-0804">Transcription</keyword>
<dbReference type="PANTHER" id="PTHR33204">
    <property type="entry name" value="TRANSCRIPTIONAL REGULATOR, MARR FAMILY"/>
    <property type="match status" value="1"/>
</dbReference>
<protein>
    <submittedName>
        <fullName evidence="5">Helix-turn-helix transcriptional regulator</fullName>
    </submittedName>
</protein>
<gene>
    <name evidence="5" type="ORF">IAC44_05810</name>
</gene>
<dbReference type="AlphaFoldDB" id="A0A9D1H9X0"/>
<organism evidence="5 6">
    <name type="scientific">Candidatus Merdimorpha stercoravium</name>
    <dbReference type="NCBI Taxonomy" id="2840863"/>
    <lineage>
        <taxon>Bacteria</taxon>
        <taxon>Pseudomonadati</taxon>
        <taxon>Bacteroidota</taxon>
        <taxon>Flavobacteriia</taxon>
        <taxon>Flavobacteriales</taxon>
        <taxon>Candidatus Merdimorpha</taxon>
    </lineage>
</organism>
<reference evidence="5" key="1">
    <citation type="submission" date="2020-10" db="EMBL/GenBank/DDBJ databases">
        <authorList>
            <person name="Gilroy R."/>
        </authorList>
    </citation>
    <scope>NUCLEOTIDE SEQUENCE</scope>
    <source>
        <strain evidence="5">1383</strain>
    </source>
</reference>
<dbReference type="InterPro" id="IPR036390">
    <property type="entry name" value="WH_DNA-bd_sf"/>
</dbReference>
<keyword evidence="1" id="KW-0805">Transcription regulation</keyword>
<dbReference type="InterPro" id="IPR036388">
    <property type="entry name" value="WH-like_DNA-bd_sf"/>
</dbReference>
<evidence type="ECO:0000256" key="1">
    <source>
        <dbReference type="ARBA" id="ARBA00023015"/>
    </source>
</evidence>
<dbReference type="SUPFAM" id="SSF46785">
    <property type="entry name" value="Winged helix' DNA-binding domain"/>
    <property type="match status" value="1"/>
</dbReference>